<evidence type="ECO:0000313" key="3">
    <source>
        <dbReference type="Proteomes" id="UP000274073"/>
    </source>
</evidence>
<sequence length="1129" mass="125996">MKKIIAAMGLIATQLYFGQDEDFLPNIIPPSPQASELGKYGNVPIGLFTGSASISVPLLAYKTNNVTVPIELFYSSNGIKVDDISTNVGLGWNLNFGGVITRTVRDRADETSTHIDIPDNITGGYTNAITNQFLHTIAYGSTTLDTEADLYSFNFNGNSGKFFYDFNNQPHIVDQQAIKIERIGTTTGDGQDFLLTLPNGEKYYFEAKERSTFRNSGSGDGSVNPLNSSITAWYLTKIVHPKGEEIYFSYADTLISYVSSQAQILKMSVGYPGLQQSCPPSIGYSKPPTLGVITDNNVDFEGKRIHTITSNNPNFGTISFSYETDNATQDIDGNSKVNNIRKTDKNGNIIEDIALNYLITPNKRNFLNNLIFKDPTKNYSFEYENPSQFPIRLSFSQDRWGYYNGKSNNNLVPANVSEYNLRSFNYNGANKEPDPSFAKIGMLKRIRYPTKGYTDLEYEGNTYWGEKTIYPTLFSKTETAKTDNFTDTNPTVYIINSPTDQEVAIKAYLNGNSISACSSFVSSGHYTGSLEIISMDPNQTIPTQFYINGGNGGINYVGSAYNLIKNQENNLAFHAEAGKSYKITLSPDFMCSNVRAIFSYYNAAPQVINTNLDTGGVRIKSTTDFESPTSQNIYKRYYYAHKDDLNHSSGQKGNNPFYTDISKRQIQCSATGPLECTFVENSDIILTASSLIPLYNTETNACLYNFVTISEGGDQFEGGGEMKEFKIRRNNAGSIVWGPIGKSNTPWNNRGWDNGVELKSTLLRKTGSSALEIIQEKENIYERNDTRLFEMKNFAGRQLFNIACPTAYVSHPYTCLAADVSTANNKCTGLSVGTQVYLKELDNISVTDYRLISYWHYLKSQKTTDYLDGTPMQTQTEYFYDNPLNYQLSRQKTIFPDATINEVSYQYAHEKGNQLMVGKNMVGIPLQTTTTQTIGSNTKTLSKTETIYPSSVPTVQTGNLILPLEVKSYDTLNNIPSTEVKYDKYDEKGNILQYTTKDGLPVAIVWGYNKTQPIAKVEGITYDQLTAAVSISAIVSASDQDASNPATENQLLTALNDFRKQTALSDKQITTFTYDPLIGVTSITPPTGIREIYSYDAANRLKEVEVREKDSNGNYVYRKVKEFNYNYKQ</sequence>
<protein>
    <recommendedName>
        <fullName evidence="5">YD repeat-containing protein</fullName>
    </recommendedName>
</protein>
<dbReference type="Proteomes" id="UP000281741">
    <property type="component" value="Chromosome"/>
</dbReference>
<keyword evidence="4" id="KW-1185">Reference proteome</keyword>
<reference evidence="3 4" key="1">
    <citation type="submission" date="2018-11" db="EMBL/GenBank/DDBJ databases">
        <title>Proposal to divide the Flavobacteriaceae and reorganize its genera based on Amino Acid Identity values calculated from whole genome sequences.</title>
        <authorList>
            <person name="Nicholson A.C."/>
            <person name="Gulvik C.A."/>
            <person name="Whitney A.M."/>
            <person name="Humrighouse B.W."/>
            <person name="Bell M."/>
            <person name="Holmes B."/>
            <person name="Steigerwalt A.G."/>
            <person name="Villarma A."/>
            <person name="Sheth M."/>
            <person name="Batra D."/>
            <person name="Pryor J."/>
            <person name="Bernardet J.-F."/>
            <person name="Hugo C."/>
            <person name="Kampfer P."/>
            <person name="Newman J."/>
            <person name="McQuiston J.R."/>
        </authorList>
    </citation>
    <scope>NUCLEOTIDE SEQUENCE [LARGE SCALE GENOMIC DNA]</scope>
    <source>
        <strain evidence="1 3">G0207</strain>
        <strain evidence="2 4">H5143</strain>
    </source>
</reference>
<proteinExistence type="predicted"/>
<gene>
    <name evidence="1" type="ORF">EG349_01390</name>
    <name evidence="2" type="ORF">EG353_20205</name>
</gene>
<evidence type="ECO:0000313" key="4">
    <source>
        <dbReference type="Proteomes" id="UP000281741"/>
    </source>
</evidence>
<dbReference type="AlphaFoldDB" id="A0AAD0YDH7"/>
<dbReference type="EMBL" id="CP033915">
    <property type="protein sequence ID" value="AZA85538.1"/>
    <property type="molecule type" value="Genomic_DNA"/>
</dbReference>
<dbReference type="Gene3D" id="2.180.10.10">
    <property type="entry name" value="RHS repeat-associated core"/>
    <property type="match status" value="1"/>
</dbReference>
<dbReference type="EMBL" id="CP033912">
    <property type="protein sequence ID" value="AZA97710.1"/>
    <property type="molecule type" value="Genomic_DNA"/>
</dbReference>
<evidence type="ECO:0008006" key="5">
    <source>
        <dbReference type="Google" id="ProtNLM"/>
    </source>
</evidence>
<organism evidence="1 3">
    <name type="scientific">Chryseobacterium shandongense</name>
    <dbReference type="NCBI Taxonomy" id="1493872"/>
    <lineage>
        <taxon>Bacteria</taxon>
        <taxon>Pseudomonadati</taxon>
        <taxon>Bacteroidota</taxon>
        <taxon>Flavobacteriia</taxon>
        <taxon>Flavobacteriales</taxon>
        <taxon>Weeksellaceae</taxon>
        <taxon>Chryseobacterium group</taxon>
        <taxon>Chryseobacterium</taxon>
    </lineage>
</organism>
<name>A0AAD0YDH7_9FLAO</name>
<dbReference type="RefSeq" id="WP_123853480.1">
    <property type="nucleotide sequence ID" value="NZ_CP033912.1"/>
</dbReference>
<evidence type="ECO:0000313" key="1">
    <source>
        <dbReference type="EMBL" id="AZA85538.1"/>
    </source>
</evidence>
<dbReference type="Proteomes" id="UP000274073">
    <property type="component" value="Chromosome"/>
</dbReference>
<evidence type="ECO:0000313" key="2">
    <source>
        <dbReference type="EMBL" id="AZA97710.1"/>
    </source>
</evidence>
<accession>A0AAD0YDH7</accession>